<accession>A0A9N9NB96</accession>
<organism evidence="2 3">
    <name type="scientific">Dentiscutata erythropus</name>
    <dbReference type="NCBI Taxonomy" id="1348616"/>
    <lineage>
        <taxon>Eukaryota</taxon>
        <taxon>Fungi</taxon>
        <taxon>Fungi incertae sedis</taxon>
        <taxon>Mucoromycota</taxon>
        <taxon>Glomeromycotina</taxon>
        <taxon>Glomeromycetes</taxon>
        <taxon>Diversisporales</taxon>
        <taxon>Gigasporaceae</taxon>
        <taxon>Dentiscutata</taxon>
    </lineage>
</organism>
<dbReference type="Proteomes" id="UP000789405">
    <property type="component" value="Unassembled WGS sequence"/>
</dbReference>
<dbReference type="EMBL" id="CAJVPY010010756">
    <property type="protein sequence ID" value="CAG8721469.1"/>
    <property type="molecule type" value="Genomic_DNA"/>
</dbReference>
<evidence type="ECO:0000256" key="1">
    <source>
        <dbReference type="SAM" id="MobiDB-lite"/>
    </source>
</evidence>
<name>A0A9N9NB96_9GLOM</name>
<evidence type="ECO:0000313" key="3">
    <source>
        <dbReference type="Proteomes" id="UP000789405"/>
    </source>
</evidence>
<keyword evidence="3" id="KW-1185">Reference proteome</keyword>
<proteinExistence type="predicted"/>
<reference evidence="2" key="1">
    <citation type="submission" date="2021-06" db="EMBL/GenBank/DDBJ databases">
        <authorList>
            <person name="Kallberg Y."/>
            <person name="Tangrot J."/>
            <person name="Rosling A."/>
        </authorList>
    </citation>
    <scope>NUCLEOTIDE SEQUENCE</scope>
    <source>
        <strain evidence="2">MA453B</strain>
    </source>
</reference>
<comment type="caution">
    <text evidence="2">The sequence shown here is derived from an EMBL/GenBank/DDBJ whole genome shotgun (WGS) entry which is preliminary data.</text>
</comment>
<feature type="compositionally biased region" description="Low complexity" evidence="1">
    <location>
        <begin position="10"/>
        <end position="34"/>
    </location>
</feature>
<protein>
    <submittedName>
        <fullName evidence="2">22731_t:CDS:1</fullName>
    </submittedName>
</protein>
<feature type="non-terminal residue" evidence="2">
    <location>
        <position position="143"/>
    </location>
</feature>
<dbReference type="AlphaFoldDB" id="A0A9N9NB96"/>
<gene>
    <name evidence="2" type="ORF">DERYTH_LOCUS14351</name>
</gene>
<sequence>EALTNTNKQPSTPTPTSFLHPSTLTSLPLQSSNLDPSPTLTSKKRLLKAKVESLNLNIEHDDEIIQTSNNNGVWSSNNNEEQFSNLNTFNDNDYNNIFNTLNNIFDGLNNSMNDIFNRQKVTNNSYYLNALNSIDPIVNSETL</sequence>
<evidence type="ECO:0000313" key="2">
    <source>
        <dbReference type="EMBL" id="CAG8721469.1"/>
    </source>
</evidence>
<feature type="region of interest" description="Disordered" evidence="1">
    <location>
        <begin position="1"/>
        <end position="40"/>
    </location>
</feature>